<protein>
    <recommendedName>
        <fullName evidence="3 8">Nicotinate phosphoribosyltransferase</fullName>
        <ecNumber evidence="3 8">6.3.4.21</ecNumber>
    </recommendedName>
</protein>
<comment type="catalytic activity">
    <reaction evidence="7 8">
        <text>5-phospho-alpha-D-ribose 1-diphosphate + nicotinate + ATP + H2O = nicotinate beta-D-ribonucleotide + ADP + phosphate + diphosphate</text>
        <dbReference type="Rhea" id="RHEA:36163"/>
        <dbReference type="ChEBI" id="CHEBI:15377"/>
        <dbReference type="ChEBI" id="CHEBI:30616"/>
        <dbReference type="ChEBI" id="CHEBI:32544"/>
        <dbReference type="ChEBI" id="CHEBI:33019"/>
        <dbReference type="ChEBI" id="CHEBI:43474"/>
        <dbReference type="ChEBI" id="CHEBI:57502"/>
        <dbReference type="ChEBI" id="CHEBI:58017"/>
        <dbReference type="ChEBI" id="CHEBI:456216"/>
        <dbReference type="EC" id="6.3.4.21"/>
    </reaction>
</comment>
<dbReference type="InterPro" id="IPR006406">
    <property type="entry name" value="Nic_PRibTrfase"/>
</dbReference>
<dbReference type="GO" id="GO:0004516">
    <property type="term" value="F:nicotinate phosphoribosyltransferase activity"/>
    <property type="evidence" value="ECO:0007669"/>
    <property type="project" value="UniProtKB-UniRule"/>
</dbReference>
<dbReference type="PANTHER" id="PTHR11098:SF1">
    <property type="entry name" value="NICOTINATE PHOSPHORIBOSYLTRANSFERASE"/>
    <property type="match status" value="1"/>
</dbReference>
<evidence type="ECO:0000256" key="2">
    <source>
        <dbReference type="ARBA" id="ARBA00010897"/>
    </source>
</evidence>
<dbReference type="AlphaFoldDB" id="A0A5C3M5A5"/>
<dbReference type="Pfam" id="PF04095">
    <property type="entry name" value="NAPRTase"/>
    <property type="match status" value="1"/>
</dbReference>
<evidence type="ECO:0000313" key="11">
    <source>
        <dbReference type="EMBL" id="TFK40077.1"/>
    </source>
</evidence>
<keyword evidence="6 8" id="KW-0662">Pyridine nucleotide biosynthesis</keyword>
<evidence type="ECO:0000256" key="5">
    <source>
        <dbReference type="ARBA" id="ARBA00022598"/>
    </source>
</evidence>
<dbReference type="Proteomes" id="UP000308652">
    <property type="component" value="Unassembled WGS sequence"/>
</dbReference>
<reference evidence="11 12" key="1">
    <citation type="journal article" date="2019" name="Nat. Ecol. Evol.">
        <title>Megaphylogeny resolves global patterns of mushroom evolution.</title>
        <authorList>
            <person name="Varga T."/>
            <person name="Krizsan K."/>
            <person name="Foldi C."/>
            <person name="Dima B."/>
            <person name="Sanchez-Garcia M."/>
            <person name="Sanchez-Ramirez S."/>
            <person name="Szollosi G.J."/>
            <person name="Szarkandi J.G."/>
            <person name="Papp V."/>
            <person name="Albert L."/>
            <person name="Andreopoulos W."/>
            <person name="Angelini C."/>
            <person name="Antonin V."/>
            <person name="Barry K.W."/>
            <person name="Bougher N.L."/>
            <person name="Buchanan P."/>
            <person name="Buyck B."/>
            <person name="Bense V."/>
            <person name="Catcheside P."/>
            <person name="Chovatia M."/>
            <person name="Cooper J."/>
            <person name="Damon W."/>
            <person name="Desjardin D."/>
            <person name="Finy P."/>
            <person name="Geml J."/>
            <person name="Haridas S."/>
            <person name="Hughes K."/>
            <person name="Justo A."/>
            <person name="Karasinski D."/>
            <person name="Kautmanova I."/>
            <person name="Kiss B."/>
            <person name="Kocsube S."/>
            <person name="Kotiranta H."/>
            <person name="LaButti K.M."/>
            <person name="Lechner B.E."/>
            <person name="Liimatainen K."/>
            <person name="Lipzen A."/>
            <person name="Lukacs Z."/>
            <person name="Mihaltcheva S."/>
            <person name="Morgado L.N."/>
            <person name="Niskanen T."/>
            <person name="Noordeloos M.E."/>
            <person name="Ohm R.A."/>
            <person name="Ortiz-Santana B."/>
            <person name="Ovrebo C."/>
            <person name="Racz N."/>
            <person name="Riley R."/>
            <person name="Savchenko A."/>
            <person name="Shiryaev A."/>
            <person name="Soop K."/>
            <person name="Spirin V."/>
            <person name="Szebenyi C."/>
            <person name="Tomsovsky M."/>
            <person name="Tulloss R.E."/>
            <person name="Uehling J."/>
            <person name="Grigoriev I.V."/>
            <person name="Vagvolgyi C."/>
            <person name="Papp T."/>
            <person name="Martin F.M."/>
            <person name="Miettinen O."/>
            <person name="Hibbett D.S."/>
            <person name="Nagy L.G."/>
        </authorList>
    </citation>
    <scope>NUCLEOTIDE SEQUENCE [LARGE SCALE GENOMIC DNA]</scope>
    <source>
        <strain evidence="11 12">CBS 166.37</strain>
    </source>
</reference>
<dbReference type="InterPro" id="IPR036068">
    <property type="entry name" value="Nicotinate_pribotase-like_C"/>
</dbReference>
<sequence length="417" mass="47135">MAAPGANLAIPPSILDTDLYKFTMQQAVLHHFPDVQATYRFTNRNKNVLFSRQCIERFRAAVSYFTDLSLTRTELEWLQSTCPYFTQKYLDYLSAYRYKPEQVHITYIPISEDGMFGEVSIEATGPWVETILWEVPLMACLSETYFQTVMTDWNYDGQEDLAYVKAKDLLEAECTFSEFGTRRRRSYHAQDVVIKALVRASKDISSSDLSGTSNVHFAHKYNISVIGTIAHEWFMGVAALKGYEHANSLSLDLWEEVYRENTPLIALTDTFSTTAFFKEFVTDPDRARLWAGLRQDSGDPFTFGPRVKEMYLSIGIDPATKSLIYSDSLSVQKALNIKKQCDELGLKKISFGIGTFLTNDFGTQSSGGTEKSKALNMVIKLGSVNDKPCVKISDDLTKNTGDKATVEHVKRVFNLPL</sequence>
<accession>A0A5C3M5A5</accession>
<keyword evidence="11" id="KW-0808">Transferase</keyword>
<dbReference type="Pfam" id="PF17767">
    <property type="entry name" value="NAPRTase_N"/>
    <property type="match status" value="1"/>
</dbReference>
<dbReference type="PANTHER" id="PTHR11098">
    <property type="entry name" value="NICOTINATE PHOSPHORIBOSYLTRANSFERASE"/>
    <property type="match status" value="1"/>
</dbReference>
<dbReference type="EMBL" id="ML213597">
    <property type="protein sequence ID" value="TFK40077.1"/>
    <property type="molecule type" value="Genomic_DNA"/>
</dbReference>
<dbReference type="PIRSF" id="PIRSF000484">
    <property type="entry name" value="NAPRT"/>
    <property type="match status" value="1"/>
</dbReference>
<evidence type="ECO:0000313" key="12">
    <source>
        <dbReference type="Proteomes" id="UP000308652"/>
    </source>
</evidence>
<feature type="domain" description="Nicotinate/nicotinamide phosphoribosyltransferase" evidence="9">
    <location>
        <begin position="175"/>
        <end position="416"/>
    </location>
</feature>
<gene>
    <name evidence="11" type="ORF">BDQ12DRAFT_482361</name>
</gene>
<evidence type="ECO:0000256" key="6">
    <source>
        <dbReference type="ARBA" id="ARBA00022642"/>
    </source>
</evidence>
<evidence type="ECO:0000256" key="7">
    <source>
        <dbReference type="ARBA" id="ARBA00048668"/>
    </source>
</evidence>
<dbReference type="InterPro" id="IPR007229">
    <property type="entry name" value="Nic_PRibTrfase-Fam"/>
</dbReference>
<keyword evidence="4" id="KW-0597">Phosphoprotein</keyword>
<dbReference type="SUPFAM" id="SSF54675">
    <property type="entry name" value="Nicotinate/Quinolinate PRTase N-terminal domain-like"/>
    <property type="match status" value="1"/>
</dbReference>
<proteinExistence type="inferred from homology"/>
<keyword evidence="11" id="KW-0328">Glycosyltransferase</keyword>
<dbReference type="GO" id="GO:0005829">
    <property type="term" value="C:cytosol"/>
    <property type="evidence" value="ECO:0007669"/>
    <property type="project" value="TreeGrafter"/>
</dbReference>
<evidence type="ECO:0000256" key="8">
    <source>
        <dbReference type="RuleBase" id="RU003838"/>
    </source>
</evidence>
<evidence type="ECO:0000256" key="1">
    <source>
        <dbReference type="ARBA" id="ARBA00004952"/>
    </source>
</evidence>
<feature type="domain" description="Nicotinate phosphoribosyltransferase N-terminal" evidence="10">
    <location>
        <begin position="15"/>
        <end position="142"/>
    </location>
</feature>
<comment type="PTM">
    <text evidence="8">Transiently phosphorylated on a His residue during the reaction cycle. Phosphorylation strongly increases the affinity for substrates and increases the rate of nicotinate D-ribonucleotide production. Dephosphorylation regenerates the low-affinity form of the enzyme, leading to product release.</text>
</comment>
<dbReference type="InterPro" id="IPR041525">
    <property type="entry name" value="N/Namide_PRibTrfase"/>
</dbReference>
<dbReference type="OrthoDB" id="193380at2759"/>
<name>A0A5C3M5A5_9AGAR</name>
<evidence type="ECO:0000256" key="3">
    <source>
        <dbReference type="ARBA" id="ARBA00013236"/>
    </source>
</evidence>
<dbReference type="Gene3D" id="3.20.140.10">
    <property type="entry name" value="nicotinate phosphoribosyltransferase"/>
    <property type="match status" value="1"/>
</dbReference>
<comment type="pathway">
    <text evidence="1 8">Cofactor biosynthesis; NAD(+) biosynthesis; nicotinate D-ribonucleotide from nicotinate: step 1/1.</text>
</comment>
<dbReference type="SUPFAM" id="SSF51690">
    <property type="entry name" value="Nicotinate/Quinolinate PRTase C-terminal domain-like"/>
    <property type="match status" value="1"/>
</dbReference>
<dbReference type="STRING" id="68775.A0A5C3M5A5"/>
<dbReference type="GO" id="GO:0034355">
    <property type="term" value="P:NAD+ biosynthetic process via the salvage pathway"/>
    <property type="evidence" value="ECO:0007669"/>
    <property type="project" value="TreeGrafter"/>
</dbReference>
<dbReference type="HAMAP" id="MF_00570">
    <property type="entry name" value="NAPRTase"/>
    <property type="match status" value="1"/>
</dbReference>
<comment type="function">
    <text evidence="8">Catalyzes the synthesis of beta-nicotinate D-ribonucleotide from nicotinate and 5-phospho-D-ribose 1-phosphate at the expense of ATP.</text>
</comment>
<keyword evidence="5 8" id="KW-0436">Ligase</keyword>
<evidence type="ECO:0000256" key="4">
    <source>
        <dbReference type="ARBA" id="ARBA00022553"/>
    </source>
</evidence>
<evidence type="ECO:0000259" key="10">
    <source>
        <dbReference type="Pfam" id="PF17767"/>
    </source>
</evidence>
<dbReference type="EC" id="6.3.4.21" evidence="3 8"/>
<dbReference type="GO" id="GO:0016757">
    <property type="term" value="F:glycosyltransferase activity"/>
    <property type="evidence" value="ECO:0007669"/>
    <property type="project" value="UniProtKB-KW"/>
</dbReference>
<dbReference type="UniPathway" id="UPA00253">
    <property type="reaction ID" value="UER00457"/>
</dbReference>
<dbReference type="InterPro" id="IPR040727">
    <property type="entry name" value="NAPRTase_N"/>
</dbReference>
<dbReference type="NCBIfam" id="NF003704">
    <property type="entry name" value="PRK05321.1"/>
    <property type="match status" value="1"/>
</dbReference>
<dbReference type="NCBIfam" id="TIGR01514">
    <property type="entry name" value="NAPRTase"/>
    <property type="match status" value="1"/>
</dbReference>
<organism evidence="11 12">
    <name type="scientific">Crucibulum laeve</name>
    <dbReference type="NCBI Taxonomy" id="68775"/>
    <lineage>
        <taxon>Eukaryota</taxon>
        <taxon>Fungi</taxon>
        <taxon>Dikarya</taxon>
        <taxon>Basidiomycota</taxon>
        <taxon>Agaricomycotina</taxon>
        <taxon>Agaricomycetes</taxon>
        <taxon>Agaricomycetidae</taxon>
        <taxon>Agaricales</taxon>
        <taxon>Agaricineae</taxon>
        <taxon>Nidulariaceae</taxon>
        <taxon>Crucibulum</taxon>
    </lineage>
</organism>
<comment type="similarity">
    <text evidence="2 8">Belongs to the NAPRTase family.</text>
</comment>
<keyword evidence="12" id="KW-1185">Reference proteome</keyword>
<evidence type="ECO:0000259" key="9">
    <source>
        <dbReference type="Pfam" id="PF04095"/>
    </source>
</evidence>